<accession>A0ABD5VJ92</accession>
<dbReference type="Proteomes" id="UP001596395">
    <property type="component" value="Unassembled WGS sequence"/>
</dbReference>
<sequence>MRGISTYIKREGEHCDVLRNNGSGKDVLNNPVKDFDRVGETRAIRYYGRRVQRNRQVDTQYGNFEMDTPRFAFPTDAPILDGDRIVYDGAVYELRALLARKTHIESTAKRVE</sequence>
<evidence type="ECO:0008006" key="3">
    <source>
        <dbReference type="Google" id="ProtNLM"/>
    </source>
</evidence>
<reference evidence="1 2" key="1">
    <citation type="journal article" date="2019" name="Int. J. Syst. Evol. Microbiol.">
        <title>The Global Catalogue of Microorganisms (GCM) 10K type strain sequencing project: providing services to taxonomists for standard genome sequencing and annotation.</title>
        <authorList>
            <consortium name="The Broad Institute Genomics Platform"/>
            <consortium name="The Broad Institute Genome Sequencing Center for Infectious Disease"/>
            <person name="Wu L."/>
            <person name="Ma J."/>
        </authorList>
    </citation>
    <scope>NUCLEOTIDE SEQUENCE [LARGE SCALE GENOMIC DNA]</scope>
    <source>
        <strain evidence="1 2">GX26</strain>
    </source>
</reference>
<keyword evidence="2" id="KW-1185">Reference proteome</keyword>
<evidence type="ECO:0000313" key="1">
    <source>
        <dbReference type="EMBL" id="MFC6953778.1"/>
    </source>
</evidence>
<evidence type="ECO:0000313" key="2">
    <source>
        <dbReference type="Proteomes" id="UP001596395"/>
    </source>
</evidence>
<dbReference type="RefSeq" id="WP_336350731.1">
    <property type="nucleotide sequence ID" value="NZ_JAZAQL010000002.1"/>
</dbReference>
<dbReference type="AlphaFoldDB" id="A0ABD5VJ92"/>
<organism evidence="1 2">
    <name type="scientific">Halorubellus litoreus</name>
    <dbReference type="NCBI Taxonomy" id="755308"/>
    <lineage>
        <taxon>Archaea</taxon>
        <taxon>Methanobacteriati</taxon>
        <taxon>Methanobacteriota</taxon>
        <taxon>Stenosarchaea group</taxon>
        <taxon>Halobacteria</taxon>
        <taxon>Halobacteriales</taxon>
        <taxon>Halorubellaceae</taxon>
        <taxon>Halorubellus</taxon>
    </lineage>
</organism>
<name>A0ABD5VJ92_9EURY</name>
<protein>
    <recommendedName>
        <fullName evidence="3">Head-to-tail stopper</fullName>
    </recommendedName>
</protein>
<proteinExistence type="predicted"/>
<gene>
    <name evidence="1" type="ORF">ACFQGB_12975</name>
</gene>
<dbReference type="EMBL" id="JBHSXN010000002">
    <property type="protein sequence ID" value="MFC6953778.1"/>
    <property type="molecule type" value="Genomic_DNA"/>
</dbReference>
<comment type="caution">
    <text evidence="1">The sequence shown here is derived from an EMBL/GenBank/DDBJ whole genome shotgun (WGS) entry which is preliminary data.</text>
</comment>